<comment type="caution">
    <text evidence="1">The sequence shown here is derived from an EMBL/GenBank/DDBJ whole genome shotgun (WGS) entry which is preliminary data.</text>
</comment>
<name>A0A519BJ01_ACIG2</name>
<dbReference type="InterPro" id="IPR022061">
    <property type="entry name" value="DUF3617"/>
</dbReference>
<evidence type="ECO:0000313" key="1">
    <source>
        <dbReference type="EMBL" id="RZD17232.1"/>
    </source>
</evidence>
<gene>
    <name evidence="1" type="ORF">EVJ46_03090</name>
</gene>
<evidence type="ECO:0000313" key="2">
    <source>
        <dbReference type="Proteomes" id="UP000316562"/>
    </source>
</evidence>
<accession>A0A519BJ01</accession>
<dbReference type="Pfam" id="PF12276">
    <property type="entry name" value="DUF3617"/>
    <property type="match status" value="1"/>
</dbReference>
<protein>
    <submittedName>
        <fullName evidence="1">DUF3617 family protein</fullName>
    </submittedName>
</protein>
<organism evidence="1 2">
    <name type="scientific">Acididesulfobacter guangdongensis</name>
    <dbReference type="NCBI Taxonomy" id="2597225"/>
    <lineage>
        <taxon>Bacteria</taxon>
        <taxon>Deltaproteobacteria</taxon>
        <taxon>Candidatus Acidulodesulfobacterales</taxon>
        <taxon>Candidatus Acididesulfobacter</taxon>
    </lineage>
</organism>
<proteinExistence type="predicted"/>
<dbReference type="AlphaFoldDB" id="A0A519BJ01"/>
<dbReference type="EMBL" id="SGBC01000001">
    <property type="protein sequence ID" value="RZD17232.1"/>
    <property type="molecule type" value="Genomic_DNA"/>
</dbReference>
<dbReference type="Proteomes" id="UP000316562">
    <property type="component" value="Unassembled WGS sequence"/>
</dbReference>
<reference evidence="1 2" key="1">
    <citation type="journal article" date="2019" name="ISME J.">
        <title>Insights into ecological role of a new deltaproteobacterial order Candidatus Acidulodesulfobacterales by metagenomics and metatranscriptomics.</title>
        <authorList>
            <person name="Tan S."/>
            <person name="Liu J."/>
            <person name="Fang Y."/>
            <person name="Hedlund B.P."/>
            <person name="Lian Z.H."/>
            <person name="Huang L.Y."/>
            <person name="Li J.T."/>
            <person name="Huang L.N."/>
            <person name="Li W.J."/>
            <person name="Jiang H.C."/>
            <person name="Dong H.L."/>
            <person name="Shu W.S."/>
        </authorList>
    </citation>
    <scope>NUCLEOTIDE SEQUENCE [LARGE SCALE GENOMIC DNA]</scope>
    <source>
        <strain evidence="1">AP2</strain>
    </source>
</reference>
<sequence length="159" mass="17800">MKNTVRFVLFVLIFLSAYFFTIVYADTVYAGGLFLPGLWQFHGNIKVENMPYTVPPSTFTVNSCVGNKPVMPKMPYMSNACPNSTVTMRGKTAIMTFECSTDKNGMHSVIKGLLKETFPTDVTSYMRGNLYSTSYVQNRTITVDTLLNISGRRIGKCTK</sequence>